<dbReference type="Gramene" id="RZC73587">
    <property type="protein sequence ID" value="RZC73587"/>
    <property type="gene ID" value="C5167_049067"/>
</dbReference>
<feature type="compositionally biased region" description="Basic and acidic residues" evidence="10">
    <location>
        <begin position="505"/>
        <end position="518"/>
    </location>
</feature>
<dbReference type="InterPro" id="IPR002999">
    <property type="entry name" value="Tudor"/>
</dbReference>
<evidence type="ECO:0000256" key="9">
    <source>
        <dbReference type="ARBA" id="ARBA00058864"/>
    </source>
</evidence>
<protein>
    <recommendedName>
        <fullName evidence="11">Tudor domain-containing protein</fullName>
    </recommendedName>
</protein>
<keyword evidence="8" id="KW-0131">Cell cycle</keyword>
<feature type="region of interest" description="Disordered" evidence="10">
    <location>
        <begin position="375"/>
        <end position="554"/>
    </location>
</feature>
<evidence type="ECO:0000256" key="7">
    <source>
        <dbReference type="ARBA" id="ARBA00023242"/>
    </source>
</evidence>
<accession>A0A4Y7KL66</accession>
<dbReference type="CDD" id="cd20404">
    <property type="entry name" value="Tudor_Agenet_AtEML-like"/>
    <property type="match status" value="1"/>
</dbReference>
<proteinExistence type="inferred from homology"/>
<feature type="region of interest" description="Disordered" evidence="10">
    <location>
        <begin position="567"/>
        <end position="798"/>
    </location>
</feature>
<evidence type="ECO:0000256" key="4">
    <source>
        <dbReference type="ARBA" id="ARBA00022763"/>
    </source>
</evidence>
<evidence type="ECO:0000313" key="12">
    <source>
        <dbReference type="EMBL" id="RZC73587.1"/>
    </source>
</evidence>
<evidence type="ECO:0000256" key="2">
    <source>
        <dbReference type="ARBA" id="ARBA00006254"/>
    </source>
</evidence>
<dbReference type="InterPro" id="IPR039776">
    <property type="entry name" value="Pds5"/>
</dbReference>
<dbReference type="SUPFAM" id="SSF63748">
    <property type="entry name" value="Tudor/PWWP/MBT"/>
    <property type="match status" value="1"/>
</dbReference>
<dbReference type="GO" id="GO:0006281">
    <property type="term" value="P:DNA repair"/>
    <property type="evidence" value="ECO:0007669"/>
    <property type="project" value="UniProtKB-KW"/>
</dbReference>
<evidence type="ECO:0000256" key="5">
    <source>
        <dbReference type="ARBA" id="ARBA00022776"/>
    </source>
</evidence>
<feature type="region of interest" description="Disordered" evidence="10">
    <location>
        <begin position="95"/>
        <end position="328"/>
    </location>
</feature>
<dbReference type="EMBL" id="CM010722">
    <property type="protein sequence ID" value="RZC73587.1"/>
    <property type="molecule type" value="Genomic_DNA"/>
</dbReference>
<comment type="similarity">
    <text evidence="2">Belongs to the PDS5 family.</text>
</comment>
<reference evidence="12 13" key="1">
    <citation type="journal article" date="2018" name="Science">
        <title>The opium poppy genome and morphinan production.</title>
        <authorList>
            <person name="Guo L."/>
            <person name="Winzer T."/>
            <person name="Yang X."/>
            <person name="Li Y."/>
            <person name="Ning Z."/>
            <person name="He Z."/>
            <person name="Teodor R."/>
            <person name="Lu Y."/>
            <person name="Bowser T.A."/>
            <person name="Graham I.A."/>
            <person name="Ye K."/>
        </authorList>
    </citation>
    <scope>NUCLEOTIDE SEQUENCE [LARGE SCALE GENOMIC DNA]</scope>
    <source>
        <strain evidence="13">cv. HN1</strain>
        <tissue evidence="12">Leaves</tissue>
    </source>
</reference>
<dbReference type="FunFam" id="2.30.30.140:FF:000033">
    <property type="entry name" value="Binding protein"/>
    <property type="match status" value="1"/>
</dbReference>
<comment type="subcellular location">
    <subcellularLocation>
        <location evidence="1">Nucleus</location>
    </subcellularLocation>
</comment>
<gene>
    <name evidence="12" type="ORF">C5167_049067</name>
</gene>
<feature type="domain" description="Tudor" evidence="11">
    <location>
        <begin position="322"/>
        <end position="380"/>
    </location>
</feature>
<feature type="compositionally biased region" description="Basic and acidic residues" evidence="10">
    <location>
        <begin position="716"/>
        <end position="730"/>
    </location>
</feature>
<feature type="compositionally biased region" description="Basic and acidic residues" evidence="10">
    <location>
        <begin position="739"/>
        <end position="760"/>
    </location>
</feature>
<evidence type="ECO:0000256" key="10">
    <source>
        <dbReference type="SAM" id="MobiDB-lite"/>
    </source>
</evidence>
<name>A0A4Y7KL66_PAPSO</name>
<feature type="compositionally biased region" description="Basic and acidic residues" evidence="10">
    <location>
        <begin position="134"/>
        <end position="150"/>
    </location>
</feature>
<keyword evidence="4" id="KW-0227">DNA damage</keyword>
<feature type="compositionally biased region" description="Low complexity" evidence="10">
    <location>
        <begin position="278"/>
        <end position="289"/>
    </location>
</feature>
<evidence type="ECO:0000256" key="6">
    <source>
        <dbReference type="ARBA" id="ARBA00023204"/>
    </source>
</evidence>
<keyword evidence="6" id="KW-0234">DNA repair</keyword>
<dbReference type="GO" id="GO:0035825">
    <property type="term" value="P:homologous recombination"/>
    <property type="evidence" value="ECO:0007669"/>
    <property type="project" value="UniProtKB-ARBA"/>
</dbReference>
<dbReference type="GO" id="GO:0000785">
    <property type="term" value="C:chromatin"/>
    <property type="evidence" value="ECO:0007669"/>
    <property type="project" value="TreeGrafter"/>
</dbReference>
<feature type="compositionally biased region" description="Polar residues" evidence="10">
    <location>
        <begin position="776"/>
        <end position="786"/>
    </location>
</feature>
<dbReference type="PANTHER" id="PTHR12663:SF3">
    <property type="entry name" value="SISTER CHROMATID COHESION PROTEIN PDS5 HOMOLOG C"/>
    <property type="match status" value="1"/>
</dbReference>
<keyword evidence="3" id="KW-0677">Repeat</keyword>
<keyword evidence="5" id="KW-0498">Mitosis</keyword>
<dbReference type="PANTHER" id="PTHR12663">
    <property type="entry name" value="ANDROGEN INDUCED INHIBITOR OF PROLIFERATION AS3 / PDS5-RELATED"/>
    <property type="match status" value="1"/>
</dbReference>
<feature type="compositionally biased region" description="Basic and acidic residues" evidence="10">
    <location>
        <begin position="200"/>
        <end position="262"/>
    </location>
</feature>
<evidence type="ECO:0000259" key="11">
    <source>
        <dbReference type="SMART" id="SM00333"/>
    </source>
</evidence>
<keyword evidence="5" id="KW-0132">Cell division</keyword>
<feature type="compositionally biased region" description="Polar residues" evidence="10">
    <location>
        <begin position="635"/>
        <end position="652"/>
    </location>
</feature>
<keyword evidence="13" id="KW-1185">Reference proteome</keyword>
<evidence type="ECO:0000256" key="1">
    <source>
        <dbReference type="ARBA" id="ARBA00004123"/>
    </source>
</evidence>
<feature type="compositionally biased region" description="Polar residues" evidence="10">
    <location>
        <begin position="98"/>
        <end position="120"/>
    </location>
</feature>
<dbReference type="GO" id="GO:0009556">
    <property type="term" value="P:microsporogenesis"/>
    <property type="evidence" value="ECO:0007669"/>
    <property type="project" value="UniProtKB-ARBA"/>
</dbReference>
<dbReference type="GO" id="GO:0005634">
    <property type="term" value="C:nucleus"/>
    <property type="evidence" value="ECO:0007669"/>
    <property type="project" value="UniProtKB-SubCell"/>
</dbReference>
<dbReference type="GO" id="GO:0007064">
    <property type="term" value="P:mitotic sister chromatid cohesion"/>
    <property type="evidence" value="ECO:0007669"/>
    <property type="project" value="InterPro"/>
</dbReference>
<dbReference type="Gene3D" id="2.30.30.140">
    <property type="match status" value="1"/>
</dbReference>
<feature type="compositionally biased region" description="Basic and acidic residues" evidence="10">
    <location>
        <begin position="435"/>
        <end position="495"/>
    </location>
</feature>
<evidence type="ECO:0000256" key="8">
    <source>
        <dbReference type="ARBA" id="ARBA00023306"/>
    </source>
</evidence>
<evidence type="ECO:0000313" key="13">
    <source>
        <dbReference type="Proteomes" id="UP000316621"/>
    </source>
</evidence>
<feature type="compositionally biased region" description="Basic and acidic residues" evidence="10">
    <location>
        <begin position="375"/>
        <end position="390"/>
    </location>
</feature>
<dbReference type="STRING" id="3469.A0A4Y7KL66"/>
<feature type="compositionally biased region" description="Basic and acidic residues" evidence="10">
    <location>
        <begin position="526"/>
        <end position="542"/>
    </location>
</feature>
<keyword evidence="7" id="KW-0539">Nucleus</keyword>
<dbReference type="SMART" id="SM00333">
    <property type="entry name" value="TUDOR"/>
    <property type="match status" value="1"/>
</dbReference>
<comment type="function">
    <text evidence="9">Cohesin cofactor dispensable during the meiotic division but playing an important role in DNA repair by homologous recombination (HR) probably by helping SMC5/SMC6 complex. Regulator of sister chromatid cohesion in mitosis which may stabilize cohesin complex association with chromatin. May couple sister chromatid cohesion during mitosis to DNA replication. Cohesion ensures that chromosome partitioning is accurate in both meiotic and mitotic cells and plays an important role in DNA repair.</text>
</comment>
<feature type="compositionally biased region" description="Basic and acidic residues" evidence="10">
    <location>
        <begin position="397"/>
        <end position="409"/>
    </location>
</feature>
<evidence type="ECO:0000256" key="3">
    <source>
        <dbReference type="ARBA" id="ARBA00022737"/>
    </source>
</evidence>
<organism evidence="12 13">
    <name type="scientific">Papaver somniferum</name>
    <name type="common">Opium poppy</name>
    <dbReference type="NCBI Taxonomy" id="3469"/>
    <lineage>
        <taxon>Eukaryota</taxon>
        <taxon>Viridiplantae</taxon>
        <taxon>Streptophyta</taxon>
        <taxon>Embryophyta</taxon>
        <taxon>Tracheophyta</taxon>
        <taxon>Spermatophyta</taxon>
        <taxon>Magnoliopsida</taxon>
        <taxon>Ranunculales</taxon>
        <taxon>Papaveraceae</taxon>
        <taxon>Papaveroideae</taxon>
        <taxon>Papaver</taxon>
    </lineage>
</organism>
<dbReference type="Proteomes" id="UP000316621">
    <property type="component" value="Chromosome 8"/>
</dbReference>
<sequence>MRKLAEKVLENCKTKLKPYLKQIVEDTGLSLNDYSDVVSCICHETPDAIKHCDDVSEEHSENGGKPYEKMISDEPQVTKEMEIEEVVTHPLVKESKKLVTSNGISTTDNGKSLVTPTSPGKNPDLSIIKSQSRRQSDPDENRSTRGLDLKKKNRKRLLGSPLEPQDDQVEHQGPVSSDSILKKASEGSSNLEARPSGHLGKREVSEVVNEDKVVSEKDGVMKDCDPTKDSEERSLKKSAEKLDRSDSEGKPSLKKLGGEARKAKGGTITGKDVIGDLSSKSNSNSANKRSLSKETPKTTSKRKRTPGKDEASKKMSSVEEHDENLVGSRIKVWWPDDKKFYKGVVDSFDPIKKMHKVLYVDGDVEVLKLTKERWEHVKEKHESKKMKTDSDSSTQHGKTDSSVKSKSMEATDSEDELKDDDRLNRTKTIPKISHKSKDGSGRSKESTAKTGSKSKEGTPKLDNKSKDDAPKTSGKSKVDSGGKSEKIIAKTDIKLQKGSSKTNTHSKDASASKYKENTSRTTSVSKPKDDTLKIGSKSKDVSVGETGDCITKPKIGSDLIDVSLKLGSKSKDGCPAGTEKNISKPNSSSNSKEDNPKLGRKSKDWSAGETEENITKSESGTKNKGGALKLVIKSQDASTSDLEESTTNSETGSKLKGGKMFVIVSKNENEVDTEENNTKSETSGKLKGGNTKFIIMPKKENDADSEENITKSKLGSKSDDALKLSEKTADDNPTTSTKSKTDTPKTDKQRVNANCKRKDGSSNAEEGADMERGKSVNDSAKSSQTESETETAKKRQRK</sequence>
<feature type="compositionally biased region" description="Basic and acidic residues" evidence="10">
    <location>
        <begin position="591"/>
        <end position="606"/>
    </location>
</feature>
<feature type="compositionally biased region" description="Low complexity" evidence="10">
    <location>
        <begin position="579"/>
        <end position="590"/>
    </location>
</feature>
<dbReference type="AlphaFoldDB" id="A0A4Y7KL66"/>
<feature type="compositionally biased region" description="Basic and acidic residues" evidence="10">
    <location>
        <begin position="306"/>
        <end position="319"/>
    </location>
</feature>